<evidence type="ECO:0000256" key="3">
    <source>
        <dbReference type="ARBA" id="ARBA00022692"/>
    </source>
</evidence>
<comment type="caution">
    <text evidence="7">The sequence shown here is derived from an EMBL/GenBank/DDBJ whole genome shotgun (WGS) entry which is preliminary data.</text>
</comment>
<reference evidence="7 8" key="1">
    <citation type="submission" date="2024-03" db="EMBL/GenBank/DDBJ databases">
        <title>Human intestinal bacterial collection.</title>
        <authorList>
            <person name="Pauvert C."/>
            <person name="Hitch T.C.A."/>
            <person name="Clavel T."/>
        </authorList>
    </citation>
    <scope>NUCLEOTIDE SEQUENCE [LARGE SCALE GENOMIC DNA]</scope>
    <source>
        <strain evidence="7 8">CLA-KB-H122</strain>
    </source>
</reference>
<gene>
    <name evidence="7" type="ORF">WMO46_02295</name>
</gene>
<evidence type="ECO:0000313" key="8">
    <source>
        <dbReference type="Proteomes" id="UP001460202"/>
    </source>
</evidence>
<feature type="transmembrane region" description="Helical" evidence="6">
    <location>
        <begin position="392"/>
        <end position="410"/>
    </location>
</feature>
<keyword evidence="8" id="KW-1185">Reference proteome</keyword>
<dbReference type="PANTHER" id="PTHR30250">
    <property type="entry name" value="PST FAMILY PREDICTED COLANIC ACID TRANSPORTER"/>
    <property type="match status" value="1"/>
</dbReference>
<accession>A0ABV1GTQ1</accession>
<keyword evidence="4 6" id="KW-1133">Transmembrane helix</keyword>
<sequence>MANIVSMSVVMLLTFVSRYVFLTYLNITYFGLNSLCVDVLSMLSLAELGIGQAMVYALYKPIAEDDYSTIRTYIKLYRLLYRYVALAVLIIGLAVMFFLSQLVKDEVAMPLVYTVFALYLLNSVISYLLSYKRSILYANQKAYRMVLSDMVFKILAGIGQIVVLVWLQNLVAYVCVTIVSTILGNLYVNFMVDRNYPLLRHVSDAVSLDKTRKREIVRNVKALSIHNMANFFVKNTDNIVLSYFLTLGIVGMFSNYMFIIVSTGIVVSRIFDSATASIGNMIVENDTSKTREVFHTVFFANFVVSHIVISMLCVLMQPFVTLWVGKQYLLPDTVVYLMVGYLYLQLMRSGIYCFKTASGIFDQDKIYPVIQSVVNLVLSVVLVYWLGVPGVLIAKIITSFCLINWTHAYFTYKYTLKCNMGGYFHRMLTYTATTVFVCLIGIWLCNAWFAEYSLANAIYRALSVFTIAVLTIVLLFHRTPEYRQIVNQINEIWNKLCRRSA</sequence>
<comment type="subcellular location">
    <subcellularLocation>
        <location evidence="1">Cell membrane</location>
        <topology evidence="1">Multi-pass membrane protein</topology>
    </subcellularLocation>
</comment>
<evidence type="ECO:0000256" key="6">
    <source>
        <dbReference type="SAM" id="Phobius"/>
    </source>
</evidence>
<feature type="transmembrane region" description="Helical" evidence="6">
    <location>
        <begin position="170"/>
        <end position="190"/>
    </location>
</feature>
<organism evidence="7 8">
    <name type="scientific">Alistipes intestinihominis</name>
    <dbReference type="NCBI Taxonomy" id="3133172"/>
    <lineage>
        <taxon>Bacteria</taxon>
        <taxon>Pseudomonadati</taxon>
        <taxon>Bacteroidota</taxon>
        <taxon>Bacteroidia</taxon>
        <taxon>Bacteroidales</taxon>
        <taxon>Rikenellaceae</taxon>
        <taxon>Alistipes</taxon>
    </lineage>
</organism>
<keyword evidence="5 6" id="KW-0472">Membrane</keyword>
<feature type="transmembrane region" description="Helical" evidence="6">
    <location>
        <begin position="334"/>
        <end position="354"/>
    </location>
</feature>
<dbReference type="InterPro" id="IPR050833">
    <property type="entry name" value="Poly_Biosynth_Transport"/>
</dbReference>
<evidence type="ECO:0000313" key="7">
    <source>
        <dbReference type="EMBL" id="MEQ2543780.1"/>
    </source>
</evidence>
<feature type="transmembrane region" description="Helical" evidence="6">
    <location>
        <begin position="430"/>
        <end position="451"/>
    </location>
</feature>
<dbReference type="EMBL" id="JBBMFL010000002">
    <property type="protein sequence ID" value="MEQ2543780.1"/>
    <property type="molecule type" value="Genomic_DNA"/>
</dbReference>
<evidence type="ECO:0000256" key="2">
    <source>
        <dbReference type="ARBA" id="ARBA00022475"/>
    </source>
</evidence>
<feature type="transmembrane region" description="Helical" evidence="6">
    <location>
        <begin position="298"/>
        <end position="322"/>
    </location>
</feature>
<evidence type="ECO:0000256" key="4">
    <source>
        <dbReference type="ARBA" id="ARBA00022989"/>
    </source>
</evidence>
<keyword evidence="3 6" id="KW-0812">Transmembrane</keyword>
<feature type="transmembrane region" description="Helical" evidence="6">
    <location>
        <begin position="111"/>
        <end position="130"/>
    </location>
</feature>
<feature type="transmembrane region" description="Helical" evidence="6">
    <location>
        <begin position="39"/>
        <end position="59"/>
    </location>
</feature>
<evidence type="ECO:0000256" key="1">
    <source>
        <dbReference type="ARBA" id="ARBA00004651"/>
    </source>
</evidence>
<feature type="transmembrane region" description="Helical" evidence="6">
    <location>
        <begin position="7"/>
        <end position="27"/>
    </location>
</feature>
<name>A0ABV1GTQ1_9BACT</name>
<protein>
    <recommendedName>
        <fullName evidence="9">Polysaccharide biosynthesis protein</fullName>
    </recommendedName>
</protein>
<evidence type="ECO:0000256" key="5">
    <source>
        <dbReference type="ARBA" id="ARBA00023136"/>
    </source>
</evidence>
<evidence type="ECO:0008006" key="9">
    <source>
        <dbReference type="Google" id="ProtNLM"/>
    </source>
</evidence>
<feature type="transmembrane region" description="Helical" evidence="6">
    <location>
        <begin position="80"/>
        <end position="99"/>
    </location>
</feature>
<proteinExistence type="predicted"/>
<dbReference type="Proteomes" id="UP001460202">
    <property type="component" value="Unassembled WGS sequence"/>
</dbReference>
<feature type="transmembrane region" description="Helical" evidence="6">
    <location>
        <begin position="239"/>
        <end position="261"/>
    </location>
</feature>
<keyword evidence="2" id="KW-1003">Cell membrane</keyword>
<dbReference type="RefSeq" id="WP_349093709.1">
    <property type="nucleotide sequence ID" value="NZ_JBBMFL010000002.1"/>
</dbReference>
<feature type="transmembrane region" description="Helical" evidence="6">
    <location>
        <begin position="142"/>
        <end position="164"/>
    </location>
</feature>
<feature type="transmembrane region" description="Helical" evidence="6">
    <location>
        <begin position="457"/>
        <end position="476"/>
    </location>
</feature>
<dbReference type="PANTHER" id="PTHR30250:SF26">
    <property type="entry name" value="PSMA PROTEIN"/>
    <property type="match status" value="1"/>
</dbReference>